<name>A0A9P4UNQ9_9PEZI</name>
<evidence type="ECO:0000313" key="2">
    <source>
        <dbReference type="Proteomes" id="UP000799441"/>
    </source>
</evidence>
<accession>A0A9P4UNQ9</accession>
<sequence length="370" mass="42750">MSDGFMDFIPTWKQICDVLAGSKNALKLGLELVCDVKDLQTAKMIVEPMGKLKISKCTVRLSETHVPELELIARRAVLHATGHIPAIRDPFRFLDLPAELRQHILSFTDLVMPFREVEWSPACGYYVENRLQSKSEACSYNDFCSHDNTVYPPCACFKAPLPYFLVCRAVLQDTRLIFFSSNRFIVPSRPYDFQQPQSYRKEQFEASVFLTKTVPRDGLAHLKDLEIFFSSTQYSFLGIEPSVLRDWELTIQLIARHLKKLSLTLYVGGEMYAFPDPIFTRDVPAAQKALFEVHEKIVSPFRQLRCLNGFFVWAWESFEKSSSTRTEAEQTLDKHQEHLETIVMGSGYDSIVKGKMQRKHSRWLMQTYVY</sequence>
<evidence type="ECO:0000313" key="1">
    <source>
        <dbReference type="EMBL" id="KAF2719250.1"/>
    </source>
</evidence>
<dbReference type="InterPro" id="IPR038883">
    <property type="entry name" value="AN11006-like"/>
</dbReference>
<dbReference type="PANTHER" id="PTHR42085">
    <property type="entry name" value="F-BOX DOMAIN-CONTAINING PROTEIN"/>
    <property type="match status" value="1"/>
</dbReference>
<dbReference type="EMBL" id="MU003813">
    <property type="protein sequence ID" value="KAF2719250.1"/>
    <property type="molecule type" value="Genomic_DNA"/>
</dbReference>
<dbReference type="Proteomes" id="UP000799441">
    <property type="component" value="Unassembled WGS sequence"/>
</dbReference>
<reference evidence="1" key="1">
    <citation type="journal article" date="2020" name="Stud. Mycol.">
        <title>101 Dothideomycetes genomes: a test case for predicting lifestyles and emergence of pathogens.</title>
        <authorList>
            <person name="Haridas S."/>
            <person name="Albert R."/>
            <person name="Binder M."/>
            <person name="Bloem J."/>
            <person name="Labutti K."/>
            <person name="Salamov A."/>
            <person name="Andreopoulos B."/>
            <person name="Baker S."/>
            <person name="Barry K."/>
            <person name="Bills G."/>
            <person name="Bluhm B."/>
            <person name="Cannon C."/>
            <person name="Castanera R."/>
            <person name="Culley D."/>
            <person name="Daum C."/>
            <person name="Ezra D."/>
            <person name="Gonzalez J."/>
            <person name="Henrissat B."/>
            <person name="Kuo A."/>
            <person name="Liang C."/>
            <person name="Lipzen A."/>
            <person name="Lutzoni F."/>
            <person name="Magnuson J."/>
            <person name="Mondo S."/>
            <person name="Nolan M."/>
            <person name="Ohm R."/>
            <person name="Pangilinan J."/>
            <person name="Park H.-J."/>
            <person name="Ramirez L."/>
            <person name="Alfaro M."/>
            <person name="Sun H."/>
            <person name="Tritt A."/>
            <person name="Yoshinaga Y."/>
            <person name="Zwiers L.-H."/>
            <person name="Turgeon B."/>
            <person name="Goodwin S."/>
            <person name="Spatafora J."/>
            <person name="Crous P."/>
            <person name="Grigoriev I."/>
        </authorList>
    </citation>
    <scope>NUCLEOTIDE SEQUENCE</scope>
    <source>
        <strain evidence="1">CBS 116435</strain>
    </source>
</reference>
<dbReference type="OrthoDB" id="2099276at2759"/>
<protein>
    <submittedName>
        <fullName evidence="1">Uncharacterized protein</fullName>
    </submittedName>
</protein>
<organism evidence="1 2">
    <name type="scientific">Polychaeton citri CBS 116435</name>
    <dbReference type="NCBI Taxonomy" id="1314669"/>
    <lineage>
        <taxon>Eukaryota</taxon>
        <taxon>Fungi</taxon>
        <taxon>Dikarya</taxon>
        <taxon>Ascomycota</taxon>
        <taxon>Pezizomycotina</taxon>
        <taxon>Dothideomycetes</taxon>
        <taxon>Dothideomycetidae</taxon>
        <taxon>Capnodiales</taxon>
        <taxon>Capnodiaceae</taxon>
        <taxon>Polychaeton</taxon>
    </lineage>
</organism>
<keyword evidence="2" id="KW-1185">Reference proteome</keyword>
<proteinExistence type="predicted"/>
<dbReference type="PANTHER" id="PTHR42085:SF6">
    <property type="entry name" value="F-BOX DOMAIN-CONTAINING PROTEIN"/>
    <property type="match status" value="1"/>
</dbReference>
<dbReference type="AlphaFoldDB" id="A0A9P4UNQ9"/>
<comment type="caution">
    <text evidence="1">The sequence shown here is derived from an EMBL/GenBank/DDBJ whole genome shotgun (WGS) entry which is preliminary data.</text>
</comment>
<gene>
    <name evidence="1" type="ORF">K431DRAFT_348044</name>
</gene>